<sequence length="435" mass="49817">MEFNSFLFPAPPSSYTIHGGAGDLLYIPRMIKIDNENQNQAGQDQDIQPFSENAQKENQDEVQGDSRTTQIDKQKVSISDRQVFENRRKIHSFMLEENKILDQDGIEQFLEDKDTKIIENDQLKLTTHIKKSRSNKTIQEIDIASLNISISQYKLSNSGVIPCVFLPFQSGSSKILVYFHGNAEDIGLATELLDYIRTLMRVHVLAMEYPGYGIYDGQPEAQRIQEDAVSVYTYLVNIQKIPESSIIIFGRSIGTGPATYIGSQFNPCSLLLMSPFKSIRDIVKGQAGKYASYLINDRFRNIDLIDKVTCPTFIVHGQRDTLIPCAHSHELYQKCGGPSALKIPPDMDHNEFDFNEDLIKPFAVFLRQCKINVDIDDLDLDFDDADQDIDWEVLLEIRRQRGQIKFPEDLYLPPKDFPKTNSNSNLWNWILRKFM</sequence>
<dbReference type="OrthoDB" id="10249433at2759"/>
<dbReference type="InParanoid" id="A0A078A7D0"/>
<dbReference type="InterPro" id="IPR029058">
    <property type="entry name" value="AB_hydrolase_fold"/>
</dbReference>
<proteinExistence type="predicted"/>
<dbReference type="Proteomes" id="UP000039865">
    <property type="component" value="Unassembled WGS sequence"/>
</dbReference>
<evidence type="ECO:0000256" key="1">
    <source>
        <dbReference type="SAM" id="MobiDB-lite"/>
    </source>
</evidence>
<evidence type="ECO:0000313" key="2">
    <source>
        <dbReference type="EMBL" id="CDW77447.1"/>
    </source>
</evidence>
<dbReference type="AlphaFoldDB" id="A0A078A7D0"/>
<dbReference type="PANTHER" id="PTHR12277">
    <property type="entry name" value="ALPHA/BETA HYDROLASE DOMAIN-CONTAINING PROTEIN"/>
    <property type="match status" value="1"/>
</dbReference>
<organism evidence="2 3">
    <name type="scientific">Stylonychia lemnae</name>
    <name type="common">Ciliate</name>
    <dbReference type="NCBI Taxonomy" id="5949"/>
    <lineage>
        <taxon>Eukaryota</taxon>
        <taxon>Sar</taxon>
        <taxon>Alveolata</taxon>
        <taxon>Ciliophora</taxon>
        <taxon>Intramacronucleata</taxon>
        <taxon>Spirotrichea</taxon>
        <taxon>Stichotrichia</taxon>
        <taxon>Sporadotrichida</taxon>
        <taxon>Oxytrichidae</taxon>
        <taxon>Stylonychinae</taxon>
        <taxon>Stylonychia</taxon>
    </lineage>
</organism>
<dbReference type="PANTHER" id="PTHR12277:SF197">
    <property type="entry name" value="CHROMOSOME UNDETERMINED SCAFFOLD_38, WHOLE GENOME SHOTGUN SEQUENCE"/>
    <property type="match status" value="1"/>
</dbReference>
<evidence type="ECO:0000313" key="3">
    <source>
        <dbReference type="Proteomes" id="UP000039865"/>
    </source>
</evidence>
<name>A0A078A7D0_STYLE</name>
<dbReference type="SUPFAM" id="SSF53474">
    <property type="entry name" value="alpha/beta-Hydrolases"/>
    <property type="match status" value="1"/>
</dbReference>
<accession>A0A078A7D0</accession>
<gene>
    <name evidence="2" type="primary">Contig3082.g3292</name>
    <name evidence="2" type="ORF">STYLEM_6408</name>
</gene>
<keyword evidence="3" id="KW-1185">Reference proteome</keyword>
<dbReference type="EMBL" id="CCKQ01006159">
    <property type="protein sequence ID" value="CDW77447.1"/>
    <property type="molecule type" value="Genomic_DNA"/>
</dbReference>
<feature type="region of interest" description="Disordered" evidence="1">
    <location>
        <begin position="54"/>
        <end position="74"/>
    </location>
</feature>
<dbReference type="Gene3D" id="3.40.50.1820">
    <property type="entry name" value="alpha/beta hydrolase"/>
    <property type="match status" value="1"/>
</dbReference>
<reference evidence="2 3" key="1">
    <citation type="submission" date="2014-06" db="EMBL/GenBank/DDBJ databases">
        <authorList>
            <person name="Swart Estienne"/>
        </authorList>
    </citation>
    <scope>NUCLEOTIDE SEQUENCE [LARGE SCALE GENOMIC DNA]</scope>
    <source>
        <strain evidence="2 3">130c</strain>
    </source>
</reference>
<protein>
    <submittedName>
        <fullName evidence="2">Uncharacterized protein</fullName>
    </submittedName>
</protein>